<name>A0ABR5PQ21_9LACO</name>
<feature type="compositionally biased region" description="Basic and acidic residues" evidence="1">
    <location>
        <begin position="1"/>
        <end position="25"/>
    </location>
</feature>
<feature type="region of interest" description="Disordered" evidence="1">
    <location>
        <begin position="1"/>
        <end position="74"/>
    </location>
</feature>
<proteinExistence type="predicted"/>
<evidence type="ECO:0008006" key="4">
    <source>
        <dbReference type="Google" id="ProtNLM"/>
    </source>
</evidence>
<organism evidence="2 3">
    <name type="scientific">Lactobacillus intestinalis DSM 6629</name>
    <dbReference type="NCBI Taxonomy" id="1423761"/>
    <lineage>
        <taxon>Bacteria</taxon>
        <taxon>Bacillati</taxon>
        <taxon>Bacillota</taxon>
        <taxon>Bacilli</taxon>
        <taxon>Lactobacillales</taxon>
        <taxon>Lactobacillaceae</taxon>
        <taxon>Lactobacillus</taxon>
    </lineage>
</organism>
<dbReference type="RefSeq" id="WP_057810452.1">
    <property type="nucleotide sequence ID" value="NZ_AZGN01000044.1"/>
</dbReference>
<evidence type="ECO:0000256" key="1">
    <source>
        <dbReference type="SAM" id="MobiDB-lite"/>
    </source>
</evidence>
<gene>
    <name evidence="2" type="ORF">FC44_GL001567</name>
</gene>
<reference evidence="2 3" key="1">
    <citation type="journal article" date="2015" name="Genome Announc.">
        <title>Expanding the biotechnology potential of lactobacilli through comparative genomics of 213 strains and associated genera.</title>
        <authorList>
            <person name="Sun Z."/>
            <person name="Harris H.M."/>
            <person name="McCann A."/>
            <person name="Guo C."/>
            <person name="Argimon S."/>
            <person name="Zhang W."/>
            <person name="Yang X."/>
            <person name="Jeffery I.B."/>
            <person name="Cooney J.C."/>
            <person name="Kagawa T.F."/>
            <person name="Liu W."/>
            <person name="Song Y."/>
            <person name="Salvetti E."/>
            <person name="Wrobel A."/>
            <person name="Rasinkangas P."/>
            <person name="Parkhill J."/>
            <person name="Rea M.C."/>
            <person name="O'Sullivan O."/>
            <person name="Ritari J."/>
            <person name="Douillard F.P."/>
            <person name="Paul Ross R."/>
            <person name="Yang R."/>
            <person name="Briner A.E."/>
            <person name="Felis G.E."/>
            <person name="de Vos W.M."/>
            <person name="Barrangou R."/>
            <person name="Klaenhammer T.R."/>
            <person name="Caufield P.W."/>
            <person name="Cui Y."/>
            <person name="Zhang H."/>
            <person name="O'Toole P.W."/>
        </authorList>
    </citation>
    <scope>NUCLEOTIDE SEQUENCE [LARGE SCALE GENOMIC DNA]</scope>
    <source>
        <strain evidence="2 3">DSM 6629</strain>
    </source>
</reference>
<dbReference type="EMBL" id="AZGN01000044">
    <property type="protein sequence ID" value="KRM32764.1"/>
    <property type="molecule type" value="Genomic_DNA"/>
</dbReference>
<evidence type="ECO:0000313" key="3">
    <source>
        <dbReference type="Proteomes" id="UP000051735"/>
    </source>
</evidence>
<keyword evidence="3" id="KW-1185">Reference proteome</keyword>
<dbReference type="Proteomes" id="UP000051735">
    <property type="component" value="Unassembled WGS sequence"/>
</dbReference>
<feature type="compositionally biased region" description="Basic and acidic residues" evidence="1">
    <location>
        <begin position="35"/>
        <end position="45"/>
    </location>
</feature>
<dbReference type="GeneID" id="75117705"/>
<accession>A0ABR5PQ21</accession>
<evidence type="ECO:0000313" key="2">
    <source>
        <dbReference type="EMBL" id="KRM32764.1"/>
    </source>
</evidence>
<comment type="caution">
    <text evidence="2">The sequence shown here is derived from an EMBL/GenBank/DDBJ whole genome shotgun (WGS) entry which is preliminary data.</text>
</comment>
<protein>
    <recommendedName>
        <fullName evidence="4">Lipoprotein</fullName>
    </recommendedName>
</protein>
<feature type="compositionally biased region" description="Basic and acidic residues" evidence="1">
    <location>
        <begin position="59"/>
        <end position="71"/>
    </location>
</feature>
<sequence>MKRKKEQAAKKKAEEEEKKKEEKLAAQRKAKEKKLHAEKNKEEAIKKKKAEHKKQNSTNDKKFVQKKKDSPSKSYLLSRAKKLEFGMSLATVKHVMKVKPTKEEKDEAGYNTLMYGHYVVYLSFDKNNNLLEAMSGAPQIEKQAEEASQKKKMHKTANESNLKSLAQYFGQKSSESIQHNPYAFKTTQDGDLLYILWNPGQHLPLLLRIDDASTNITNVYIYNKHGDNPRGRHLYTGRTIIQKNRTPIYY</sequence>